<accession>A0A820PKJ5</accession>
<proteinExistence type="predicted"/>
<protein>
    <submittedName>
        <fullName evidence="1">Uncharacterized protein</fullName>
    </submittedName>
</protein>
<comment type="caution">
    <text evidence="1">The sequence shown here is derived from an EMBL/GenBank/DDBJ whole genome shotgun (WGS) entry which is preliminary data.</text>
</comment>
<reference evidence="1" key="1">
    <citation type="submission" date="2021-02" db="EMBL/GenBank/DDBJ databases">
        <authorList>
            <person name="Nowell W R."/>
        </authorList>
    </citation>
    <scope>NUCLEOTIDE SEQUENCE</scope>
</reference>
<organism evidence="1 2">
    <name type="scientific">Rotaria sordida</name>
    <dbReference type="NCBI Taxonomy" id="392033"/>
    <lineage>
        <taxon>Eukaryota</taxon>
        <taxon>Metazoa</taxon>
        <taxon>Spiralia</taxon>
        <taxon>Gnathifera</taxon>
        <taxon>Rotifera</taxon>
        <taxon>Eurotatoria</taxon>
        <taxon>Bdelloidea</taxon>
        <taxon>Philodinida</taxon>
        <taxon>Philodinidae</taxon>
        <taxon>Rotaria</taxon>
    </lineage>
</organism>
<name>A0A820PKJ5_9BILA</name>
<evidence type="ECO:0000313" key="2">
    <source>
        <dbReference type="Proteomes" id="UP000663836"/>
    </source>
</evidence>
<evidence type="ECO:0000313" key="1">
    <source>
        <dbReference type="EMBL" id="CAF4406294.1"/>
    </source>
</evidence>
<dbReference type="AlphaFoldDB" id="A0A820PKJ5"/>
<feature type="non-terminal residue" evidence="1">
    <location>
        <position position="1"/>
    </location>
</feature>
<dbReference type="EMBL" id="CAJOBD010069095">
    <property type="protein sequence ID" value="CAF4406294.1"/>
    <property type="molecule type" value="Genomic_DNA"/>
</dbReference>
<gene>
    <name evidence="1" type="ORF">JBS370_LOCUS43578</name>
</gene>
<dbReference type="Proteomes" id="UP000663836">
    <property type="component" value="Unassembled WGS sequence"/>
</dbReference>
<sequence>QANPAAYVQTYGAHLLDAASLVAQARAAGVVEDIVRSL</sequence>